<keyword evidence="7" id="KW-0520">NAD</keyword>
<dbReference type="EC" id="1.6.5.9" evidence="2"/>
<evidence type="ECO:0000259" key="10">
    <source>
        <dbReference type="Pfam" id="PF22366"/>
    </source>
</evidence>
<dbReference type="InterPro" id="IPR045024">
    <property type="entry name" value="NDH-2"/>
</dbReference>
<dbReference type="InterPro" id="IPR036188">
    <property type="entry name" value="FAD/NAD-bd_sf"/>
</dbReference>
<keyword evidence="3" id="KW-0285">Flavoprotein</keyword>
<evidence type="ECO:0000256" key="8">
    <source>
        <dbReference type="ARBA" id="ARBA00047599"/>
    </source>
</evidence>
<comment type="catalytic activity">
    <reaction evidence="8">
        <text>a quinone + NADH + H(+) = a quinol + NAD(+)</text>
        <dbReference type="Rhea" id="RHEA:46160"/>
        <dbReference type="ChEBI" id="CHEBI:15378"/>
        <dbReference type="ChEBI" id="CHEBI:24646"/>
        <dbReference type="ChEBI" id="CHEBI:57540"/>
        <dbReference type="ChEBI" id="CHEBI:57945"/>
        <dbReference type="ChEBI" id="CHEBI:132124"/>
        <dbReference type="EC" id="1.6.5.9"/>
    </reaction>
</comment>
<feature type="domain" description="External alternative NADH-ubiquinone oxidoreductase-like C-terminal" evidence="10">
    <location>
        <begin position="116"/>
        <end position="174"/>
    </location>
</feature>
<evidence type="ECO:0000313" key="12">
    <source>
        <dbReference type="Proteomes" id="UP000033949"/>
    </source>
</evidence>
<dbReference type="SUPFAM" id="SSF51905">
    <property type="entry name" value="FAD/NAD(P)-binding domain"/>
    <property type="match status" value="1"/>
</dbReference>
<dbReference type="Pfam" id="PF22366">
    <property type="entry name" value="NDH2_C"/>
    <property type="match status" value="1"/>
</dbReference>
<gene>
    <name evidence="11" type="ORF">UU82_C0017G0017</name>
</gene>
<keyword evidence="6" id="KW-0560">Oxidoreductase</keyword>
<comment type="caution">
    <text evidence="11">The sequence shown here is derived from an EMBL/GenBank/DDBJ whole genome shotgun (WGS) entry which is preliminary data.</text>
</comment>
<dbReference type="Pfam" id="PF07992">
    <property type="entry name" value="Pyr_redox_2"/>
    <property type="match status" value="1"/>
</dbReference>
<evidence type="ECO:0000313" key="11">
    <source>
        <dbReference type="EMBL" id="KKS23883.1"/>
    </source>
</evidence>
<feature type="domain" description="FAD/NAD(P)-binding" evidence="9">
    <location>
        <begin position="10"/>
        <end position="91"/>
    </location>
</feature>
<dbReference type="Proteomes" id="UP000033949">
    <property type="component" value="Unassembled WGS sequence"/>
</dbReference>
<dbReference type="AlphaFoldDB" id="A0A0G1AEZ3"/>
<dbReference type="PANTHER" id="PTHR43706:SF47">
    <property type="entry name" value="EXTERNAL NADH-UBIQUINONE OXIDOREDUCTASE 1, MITOCHONDRIAL-RELATED"/>
    <property type="match status" value="1"/>
</dbReference>
<comment type="similarity">
    <text evidence="1">Belongs to the NADH dehydrogenase family.</text>
</comment>
<accession>A0A0G1AEZ3</accession>
<reference evidence="11 12" key="1">
    <citation type="journal article" date="2015" name="Nature">
        <title>rRNA introns, odd ribosomes, and small enigmatic genomes across a large radiation of phyla.</title>
        <authorList>
            <person name="Brown C.T."/>
            <person name="Hug L.A."/>
            <person name="Thomas B.C."/>
            <person name="Sharon I."/>
            <person name="Castelle C.J."/>
            <person name="Singh A."/>
            <person name="Wilkins M.J."/>
            <person name="Williams K.H."/>
            <person name="Banfield J.F."/>
        </authorList>
    </citation>
    <scope>NUCLEOTIDE SEQUENCE [LARGE SCALE GENOMIC DNA]</scope>
</reference>
<evidence type="ECO:0000256" key="6">
    <source>
        <dbReference type="ARBA" id="ARBA00023002"/>
    </source>
</evidence>
<keyword evidence="4" id="KW-0274">FAD</keyword>
<evidence type="ECO:0000256" key="4">
    <source>
        <dbReference type="ARBA" id="ARBA00022827"/>
    </source>
</evidence>
<evidence type="ECO:0000259" key="9">
    <source>
        <dbReference type="Pfam" id="PF07992"/>
    </source>
</evidence>
<dbReference type="InterPro" id="IPR054585">
    <property type="entry name" value="NDH2-like_C"/>
</dbReference>
<evidence type="ECO:0000256" key="2">
    <source>
        <dbReference type="ARBA" id="ARBA00012637"/>
    </source>
</evidence>
<organism evidence="11 12">
    <name type="scientific">Candidatus Nomurabacteria bacterium GW2011_GWC2_41_8</name>
    <dbReference type="NCBI Taxonomy" id="1618755"/>
    <lineage>
        <taxon>Bacteria</taxon>
        <taxon>Candidatus Nomuraibacteriota</taxon>
    </lineage>
</organism>
<evidence type="ECO:0000256" key="7">
    <source>
        <dbReference type="ARBA" id="ARBA00023027"/>
    </source>
</evidence>
<evidence type="ECO:0000256" key="5">
    <source>
        <dbReference type="ARBA" id="ARBA00022946"/>
    </source>
</evidence>
<proteinExistence type="inferred from homology"/>
<dbReference type="InterPro" id="IPR023753">
    <property type="entry name" value="FAD/NAD-binding_dom"/>
</dbReference>
<dbReference type="EMBL" id="LCCC01000017">
    <property type="protein sequence ID" value="KKS23883.1"/>
    <property type="molecule type" value="Genomic_DNA"/>
</dbReference>
<dbReference type="Gene3D" id="3.50.50.100">
    <property type="match status" value="1"/>
</dbReference>
<evidence type="ECO:0000256" key="3">
    <source>
        <dbReference type="ARBA" id="ARBA00022630"/>
    </source>
</evidence>
<sequence>MRLCSQGSYVVINENIKIFTETVIWVAGVKPAELKFNQPAKQSSDGRLVVNEYLQLENHKEVFAIGDAAAFRDANKNIFLPALAQVAEKEAKAVAKNIQLLINNKIPEKFLYRNSGNLMSLGQWMAVGEIFNFTFSGHTTWWFWRTVYLFKLISWRKKVRVAADWTMNLFSPRDISQL</sequence>
<evidence type="ECO:0000256" key="1">
    <source>
        <dbReference type="ARBA" id="ARBA00005272"/>
    </source>
</evidence>
<keyword evidence="5" id="KW-0809">Transit peptide</keyword>
<dbReference type="PANTHER" id="PTHR43706">
    <property type="entry name" value="NADH DEHYDROGENASE"/>
    <property type="match status" value="1"/>
</dbReference>
<dbReference type="GO" id="GO:0050136">
    <property type="term" value="F:NADH dehydrogenase (quinone) (non-electrogenic) activity"/>
    <property type="evidence" value="ECO:0007669"/>
    <property type="project" value="UniProtKB-EC"/>
</dbReference>
<name>A0A0G1AEZ3_9BACT</name>
<protein>
    <recommendedName>
        <fullName evidence="2">NADH:ubiquinone reductase (non-electrogenic)</fullName>
        <ecNumber evidence="2">1.6.5.9</ecNumber>
    </recommendedName>
</protein>